<evidence type="ECO:0000313" key="3">
    <source>
        <dbReference type="Proteomes" id="UP000176037"/>
    </source>
</evidence>
<accession>A0A1E8FBN8</accession>
<evidence type="ECO:0000256" key="1">
    <source>
        <dbReference type="SAM" id="SignalP"/>
    </source>
</evidence>
<dbReference type="STRING" id="1856405.BFC17_03400"/>
<dbReference type="Gene3D" id="1.25.40.10">
    <property type="entry name" value="Tetratricopeptide repeat domain"/>
    <property type="match status" value="1"/>
</dbReference>
<dbReference type="SMART" id="SM00671">
    <property type="entry name" value="SEL1"/>
    <property type="match status" value="2"/>
</dbReference>
<proteinExistence type="predicted"/>
<dbReference type="SUPFAM" id="SSF81901">
    <property type="entry name" value="HCP-like"/>
    <property type="match status" value="1"/>
</dbReference>
<dbReference type="InterPro" id="IPR011990">
    <property type="entry name" value="TPR-like_helical_dom_sf"/>
</dbReference>
<evidence type="ECO:0000313" key="2">
    <source>
        <dbReference type="EMBL" id="OFI33320.1"/>
    </source>
</evidence>
<comment type="caution">
    <text evidence="2">The sequence shown here is derived from an EMBL/GenBank/DDBJ whole genome shotgun (WGS) entry which is preliminary data.</text>
</comment>
<evidence type="ECO:0008006" key="4">
    <source>
        <dbReference type="Google" id="ProtNLM"/>
    </source>
</evidence>
<gene>
    <name evidence="2" type="ORF">BFC17_03400</name>
</gene>
<dbReference type="RefSeq" id="WP_070177696.1">
    <property type="nucleotide sequence ID" value="NZ_BMJR01000002.1"/>
</dbReference>
<dbReference type="Pfam" id="PF08238">
    <property type="entry name" value="Sel1"/>
    <property type="match status" value="2"/>
</dbReference>
<dbReference type="OrthoDB" id="5365194at2"/>
<organism evidence="2 3">
    <name type="scientific">Alteromonas lipolytica</name>
    <dbReference type="NCBI Taxonomy" id="1856405"/>
    <lineage>
        <taxon>Bacteria</taxon>
        <taxon>Pseudomonadati</taxon>
        <taxon>Pseudomonadota</taxon>
        <taxon>Gammaproteobacteria</taxon>
        <taxon>Alteromonadales</taxon>
        <taxon>Alteromonadaceae</taxon>
        <taxon>Alteromonas/Salinimonas group</taxon>
        <taxon>Alteromonas</taxon>
    </lineage>
</organism>
<dbReference type="AlphaFoldDB" id="A0A1E8FBN8"/>
<feature type="signal peptide" evidence="1">
    <location>
        <begin position="1"/>
        <end position="21"/>
    </location>
</feature>
<sequence>MTSAKTALLFATSLTAFTTLAGQPLPAPTASSELSYEAYVSSTKPIKCLYGYAAEKVGDHDAAIAIFEDCIERFNSVYSMIWLAQIYDTGVGIPRDERKATALMRRGALTDDEAGYSALAKYHYGIALIEGKGTAVDRTAGINWLKKASAAGVEEATSYLDTLN</sequence>
<keyword evidence="1" id="KW-0732">Signal</keyword>
<dbReference type="Proteomes" id="UP000176037">
    <property type="component" value="Unassembled WGS sequence"/>
</dbReference>
<reference evidence="2 3" key="1">
    <citation type="submission" date="2016-09" db="EMBL/GenBank/DDBJ databases">
        <title>Alteromonas lipolytica, a new species isolated from sea water.</title>
        <authorList>
            <person name="Wu Y.-H."/>
            <person name="Cheng H."/>
            <person name="Xu X.-W."/>
        </authorList>
    </citation>
    <scope>NUCLEOTIDE SEQUENCE [LARGE SCALE GENOMIC DNA]</scope>
    <source>
        <strain evidence="2 3">JW12</strain>
    </source>
</reference>
<keyword evidence="3" id="KW-1185">Reference proteome</keyword>
<feature type="chain" id="PRO_5009214085" description="Sel1 repeat family protein" evidence="1">
    <location>
        <begin position="22"/>
        <end position="164"/>
    </location>
</feature>
<dbReference type="InterPro" id="IPR006597">
    <property type="entry name" value="Sel1-like"/>
</dbReference>
<dbReference type="EMBL" id="MJIC01000015">
    <property type="protein sequence ID" value="OFI33320.1"/>
    <property type="molecule type" value="Genomic_DNA"/>
</dbReference>
<name>A0A1E8FBN8_9ALTE</name>
<protein>
    <recommendedName>
        <fullName evidence="4">Sel1 repeat family protein</fullName>
    </recommendedName>
</protein>